<organism evidence="2 3">
    <name type="scientific">Ceratocystis fimbriata CBS 114723</name>
    <dbReference type="NCBI Taxonomy" id="1035309"/>
    <lineage>
        <taxon>Eukaryota</taxon>
        <taxon>Fungi</taxon>
        <taxon>Dikarya</taxon>
        <taxon>Ascomycota</taxon>
        <taxon>Pezizomycotina</taxon>
        <taxon>Sordariomycetes</taxon>
        <taxon>Hypocreomycetidae</taxon>
        <taxon>Microascales</taxon>
        <taxon>Ceratocystidaceae</taxon>
        <taxon>Ceratocystis</taxon>
    </lineage>
</organism>
<keyword evidence="3" id="KW-1185">Reference proteome</keyword>
<name>A0A2C5X7M1_9PEZI</name>
<sequence>MNKAASSRNLQGESHNPESDALTSVMGTWKVYGPIKAELFLRVAELEATSLLRFQVLGVLLMATTSGHSRGPKKRWDEAAKSSGINQEADPVRASNAGKGVGRSRIGALFDPMGIWQIV</sequence>
<dbReference type="AlphaFoldDB" id="A0A2C5X7M1"/>
<feature type="region of interest" description="Disordered" evidence="1">
    <location>
        <begin position="66"/>
        <end position="103"/>
    </location>
</feature>
<dbReference type="EMBL" id="APWK03000038">
    <property type="protein sequence ID" value="PHH53733.1"/>
    <property type="molecule type" value="Genomic_DNA"/>
</dbReference>
<accession>A0A2C5X7M1</accession>
<dbReference type="Proteomes" id="UP000222788">
    <property type="component" value="Unassembled WGS sequence"/>
</dbReference>
<evidence type="ECO:0000313" key="3">
    <source>
        <dbReference type="Proteomes" id="UP000222788"/>
    </source>
</evidence>
<proteinExistence type="predicted"/>
<reference evidence="2 3" key="1">
    <citation type="journal article" date="2013" name="Fungal Biol.">
        <title>Analysis of microsatellite markers in the genome of the plant pathogen Ceratocystis fimbriata.</title>
        <authorList>
            <person name="Simpson M.C."/>
            <person name="Wilken P.M."/>
            <person name="Coetzee M.P."/>
            <person name="Wingfield M.J."/>
            <person name="Wingfield B.D."/>
        </authorList>
    </citation>
    <scope>NUCLEOTIDE SEQUENCE [LARGE SCALE GENOMIC DNA]</scope>
    <source>
        <strain evidence="2 3">CBS 114723</strain>
    </source>
</reference>
<reference evidence="2 3" key="2">
    <citation type="journal article" date="2013" name="IMA Fungus">
        <title>IMA Genome-F 1: Ceratocystis fimbriata: Draft nuclear genome sequence for the plant pathogen, Ceratocystis fimbriata.</title>
        <authorList>
            <person name="Wilken P.M."/>
            <person name="Steenkamp E.T."/>
            <person name="Wingfield M.J."/>
            <person name="de Beer Z.W."/>
            <person name="Wingfield B.D."/>
        </authorList>
    </citation>
    <scope>NUCLEOTIDE SEQUENCE [LARGE SCALE GENOMIC DNA]</scope>
    <source>
        <strain evidence="2 3">CBS 114723</strain>
    </source>
</reference>
<feature type="region of interest" description="Disordered" evidence="1">
    <location>
        <begin position="1"/>
        <end position="20"/>
    </location>
</feature>
<evidence type="ECO:0000313" key="2">
    <source>
        <dbReference type="EMBL" id="PHH53733.1"/>
    </source>
</evidence>
<evidence type="ECO:0000256" key="1">
    <source>
        <dbReference type="SAM" id="MobiDB-lite"/>
    </source>
</evidence>
<comment type="caution">
    <text evidence="2">The sequence shown here is derived from an EMBL/GenBank/DDBJ whole genome shotgun (WGS) entry which is preliminary data.</text>
</comment>
<feature type="compositionally biased region" description="Polar residues" evidence="1">
    <location>
        <begin position="1"/>
        <end position="14"/>
    </location>
</feature>
<gene>
    <name evidence="2" type="ORF">CFIMG_004021RAa</name>
</gene>
<protein>
    <submittedName>
        <fullName evidence="2">Uncharacterized protein</fullName>
    </submittedName>
</protein>